<dbReference type="RefSeq" id="WP_307466387.1">
    <property type="nucleotide sequence ID" value="NZ_JAURUR010000007.1"/>
</dbReference>
<proteinExistence type="predicted"/>
<accession>A0ABT9MFA3</accession>
<sequence>MSEIKRFRVREGEQDGRKVWVVTVSLTATGEDFMEARVANSPDALNAWVVRTFGGVM</sequence>
<name>A0ABT9MFA3_9DEIO</name>
<dbReference type="EMBL" id="JAURUR010000007">
    <property type="protein sequence ID" value="MDP9764879.1"/>
    <property type="molecule type" value="Genomic_DNA"/>
</dbReference>
<organism evidence="1 2">
    <name type="scientific">Deinococcus enclensis</name>
    <dbReference type="NCBI Taxonomy" id="1049582"/>
    <lineage>
        <taxon>Bacteria</taxon>
        <taxon>Thermotogati</taxon>
        <taxon>Deinococcota</taxon>
        <taxon>Deinococci</taxon>
        <taxon>Deinococcales</taxon>
        <taxon>Deinococcaceae</taxon>
        <taxon>Deinococcus</taxon>
    </lineage>
</organism>
<protein>
    <submittedName>
        <fullName evidence="1">Uncharacterized protein</fullName>
    </submittedName>
</protein>
<keyword evidence="2" id="KW-1185">Reference proteome</keyword>
<gene>
    <name evidence="1" type="ORF">QO006_002326</name>
</gene>
<evidence type="ECO:0000313" key="2">
    <source>
        <dbReference type="Proteomes" id="UP001232163"/>
    </source>
</evidence>
<dbReference type="Proteomes" id="UP001232163">
    <property type="component" value="Unassembled WGS sequence"/>
</dbReference>
<reference evidence="1 2" key="1">
    <citation type="submission" date="2023-07" db="EMBL/GenBank/DDBJ databases">
        <title>Genomic Encyclopedia of Type Strains, Phase IV (KMG-IV): sequencing the most valuable type-strain genomes for metagenomic binning, comparative biology and taxonomic classification.</title>
        <authorList>
            <person name="Goeker M."/>
        </authorList>
    </citation>
    <scope>NUCLEOTIDE SEQUENCE [LARGE SCALE GENOMIC DNA]</scope>
    <source>
        <strain evidence="1 2">NIO-1023</strain>
    </source>
</reference>
<comment type="caution">
    <text evidence="1">The sequence shown here is derived from an EMBL/GenBank/DDBJ whole genome shotgun (WGS) entry which is preliminary data.</text>
</comment>
<evidence type="ECO:0000313" key="1">
    <source>
        <dbReference type="EMBL" id="MDP9764879.1"/>
    </source>
</evidence>